<evidence type="ECO:0000256" key="2">
    <source>
        <dbReference type="SAM" id="Phobius"/>
    </source>
</evidence>
<protein>
    <recommendedName>
        <fullName evidence="3">Peptidase M13 N-terminal domain-containing protein</fullName>
    </recommendedName>
</protein>
<dbReference type="InterPro" id="IPR042089">
    <property type="entry name" value="Peptidase_M13_dom_2"/>
</dbReference>
<dbReference type="GO" id="GO:0004222">
    <property type="term" value="F:metalloendopeptidase activity"/>
    <property type="evidence" value="ECO:0007669"/>
    <property type="project" value="InterPro"/>
</dbReference>
<feature type="domain" description="Peptidase M13 N-terminal" evidence="3">
    <location>
        <begin position="70"/>
        <end position="436"/>
    </location>
</feature>
<dbReference type="PROSITE" id="PS51885">
    <property type="entry name" value="NEPRILYSIN"/>
    <property type="match status" value="1"/>
</dbReference>
<dbReference type="InterPro" id="IPR008753">
    <property type="entry name" value="Peptidase_M13_N"/>
</dbReference>
<comment type="similarity">
    <text evidence="1">Belongs to the peptidase M13 family.</text>
</comment>
<evidence type="ECO:0000313" key="4">
    <source>
        <dbReference type="EMBL" id="KAH7986447.1"/>
    </source>
</evidence>
<dbReference type="Gene3D" id="3.40.390.10">
    <property type="entry name" value="Collagenase (Catalytic Domain)"/>
    <property type="match status" value="1"/>
</dbReference>
<sequence>MVTVAGVPITKRQVAVMVIFVVFIAFAFIAVLTLFVRDKRSSPSQPLCQTNDCFHHSYLLFSHLNRNLDPCVDFSAYVCSAWSPPQGYLQHSNSAMDDVRKSWFPKFNHMLRHGSNIIHAGVKPLAMYASCMGDRKEYGSNVNIFWNFLHECRLTWPEQPEPGSATPLDVLMMLAFKWQVPLFFQVRAVRLASAPNWRITLGPGSLIPLMYQHHLTVKNSGGYDKYWATFYFILSGKDDGSAVNKTVVDSVAAMEGDVFRRLLTSMRPAVVHPLLATVADIGAHTPPLSSEHWLRAFRQDTLVPEVQHSDQVYLGDVDFFRAMAGVMALYKDAELLSLIAWSFVQLLSPAVDYRLLENRYDRGVAIYRPYFCERLVETAYRFLVIALSSVSLFSRAERAAVNGRFDSLVSAAVEMVNASEWLDAESRQLAAEKLLSTHLHLWPPEKFLQNDVLERMYDAFPGTESSFAEYWVKSSRCAAETYRPRPDIDVLSYPINYALPYLSYDAASSFVKVAVGAVTEHLYYAGGTRAMSYGGLGFSMALQLVAALDRQGIRWHPDGTLGESFLSK</sequence>
<reference evidence="4" key="1">
    <citation type="journal article" date="2020" name="Cell">
        <title>Large-Scale Comparative Analyses of Tick Genomes Elucidate Their Genetic Diversity and Vector Capacities.</title>
        <authorList>
            <consortium name="Tick Genome and Microbiome Consortium (TIGMIC)"/>
            <person name="Jia N."/>
            <person name="Wang J."/>
            <person name="Shi W."/>
            <person name="Du L."/>
            <person name="Sun Y."/>
            <person name="Zhan W."/>
            <person name="Jiang J.F."/>
            <person name="Wang Q."/>
            <person name="Zhang B."/>
            <person name="Ji P."/>
            <person name="Bell-Sakyi L."/>
            <person name="Cui X.M."/>
            <person name="Yuan T.T."/>
            <person name="Jiang B.G."/>
            <person name="Yang W.F."/>
            <person name="Lam T.T."/>
            <person name="Chang Q.C."/>
            <person name="Ding S.J."/>
            <person name="Wang X.J."/>
            <person name="Zhu J.G."/>
            <person name="Ruan X.D."/>
            <person name="Zhao L."/>
            <person name="Wei J.T."/>
            <person name="Ye R.Z."/>
            <person name="Que T.C."/>
            <person name="Du C.H."/>
            <person name="Zhou Y.H."/>
            <person name="Cheng J.X."/>
            <person name="Dai P.F."/>
            <person name="Guo W.B."/>
            <person name="Han X.H."/>
            <person name="Huang E.J."/>
            <person name="Li L.F."/>
            <person name="Wei W."/>
            <person name="Gao Y.C."/>
            <person name="Liu J.Z."/>
            <person name="Shao H.Z."/>
            <person name="Wang X."/>
            <person name="Wang C.C."/>
            <person name="Yang T.C."/>
            <person name="Huo Q.B."/>
            <person name="Li W."/>
            <person name="Chen H.Y."/>
            <person name="Chen S.E."/>
            <person name="Zhou L.G."/>
            <person name="Ni X.B."/>
            <person name="Tian J.H."/>
            <person name="Sheng Y."/>
            <person name="Liu T."/>
            <person name="Pan Y.S."/>
            <person name="Xia L.Y."/>
            <person name="Li J."/>
            <person name="Zhao F."/>
            <person name="Cao W.C."/>
        </authorList>
    </citation>
    <scope>NUCLEOTIDE SEQUENCE</scope>
    <source>
        <strain evidence="4">Rsan-2018</strain>
    </source>
</reference>
<dbReference type="GO" id="GO:0005886">
    <property type="term" value="C:plasma membrane"/>
    <property type="evidence" value="ECO:0007669"/>
    <property type="project" value="TreeGrafter"/>
</dbReference>
<dbReference type="VEuPathDB" id="VectorBase:RSAN_040578"/>
<dbReference type="InterPro" id="IPR000718">
    <property type="entry name" value="Peptidase_M13"/>
</dbReference>
<dbReference type="AlphaFoldDB" id="A0A9D4TDK2"/>
<evidence type="ECO:0000256" key="1">
    <source>
        <dbReference type="ARBA" id="ARBA00007357"/>
    </source>
</evidence>
<feature type="transmembrane region" description="Helical" evidence="2">
    <location>
        <begin position="14"/>
        <end position="36"/>
    </location>
</feature>
<keyword evidence="2" id="KW-0812">Transmembrane</keyword>
<dbReference type="GO" id="GO:0016485">
    <property type="term" value="P:protein processing"/>
    <property type="evidence" value="ECO:0007669"/>
    <property type="project" value="TreeGrafter"/>
</dbReference>
<accession>A0A9D4TDK2</accession>
<proteinExistence type="inferred from homology"/>
<evidence type="ECO:0000259" key="3">
    <source>
        <dbReference type="Pfam" id="PF05649"/>
    </source>
</evidence>
<comment type="caution">
    <text evidence="4">The sequence shown here is derived from an EMBL/GenBank/DDBJ whole genome shotgun (WGS) entry which is preliminary data.</text>
</comment>
<dbReference type="PANTHER" id="PTHR11733">
    <property type="entry name" value="ZINC METALLOPROTEASE FAMILY M13 NEPRILYSIN-RELATED"/>
    <property type="match status" value="1"/>
</dbReference>
<reference evidence="4" key="2">
    <citation type="submission" date="2021-09" db="EMBL/GenBank/DDBJ databases">
        <authorList>
            <person name="Jia N."/>
            <person name="Wang J."/>
            <person name="Shi W."/>
            <person name="Du L."/>
            <person name="Sun Y."/>
            <person name="Zhan W."/>
            <person name="Jiang J."/>
            <person name="Wang Q."/>
            <person name="Zhang B."/>
            <person name="Ji P."/>
            <person name="Sakyi L.B."/>
            <person name="Cui X."/>
            <person name="Yuan T."/>
            <person name="Jiang B."/>
            <person name="Yang W."/>
            <person name="Lam T.T.-Y."/>
            <person name="Chang Q."/>
            <person name="Ding S."/>
            <person name="Wang X."/>
            <person name="Zhu J."/>
            <person name="Ruan X."/>
            <person name="Zhao L."/>
            <person name="Wei J."/>
            <person name="Que T."/>
            <person name="Du C."/>
            <person name="Cheng J."/>
            <person name="Dai P."/>
            <person name="Han X."/>
            <person name="Huang E."/>
            <person name="Gao Y."/>
            <person name="Liu J."/>
            <person name="Shao H."/>
            <person name="Ye R."/>
            <person name="Li L."/>
            <person name="Wei W."/>
            <person name="Wang X."/>
            <person name="Wang C."/>
            <person name="Huo Q."/>
            <person name="Li W."/>
            <person name="Guo W."/>
            <person name="Chen H."/>
            <person name="Chen S."/>
            <person name="Zhou L."/>
            <person name="Zhou L."/>
            <person name="Ni X."/>
            <person name="Tian J."/>
            <person name="Zhou Y."/>
            <person name="Sheng Y."/>
            <person name="Liu T."/>
            <person name="Pan Y."/>
            <person name="Xia L."/>
            <person name="Li J."/>
            <person name="Zhao F."/>
            <person name="Cao W."/>
        </authorList>
    </citation>
    <scope>NUCLEOTIDE SEQUENCE</scope>
    <source>
        <strain evidence="4">Rsan-2018</strain>
        <tissue evidence="4">Larvae</tissue>
    </source>
</reference>
<name>A0A9D4TDK2_RHISA</name>
<keyword evidence="2" id="KW-0472">Membrane</keyword>
<dbReference type="SUPFAM" id="SSF55486">
    <property type="entry name" value="Metalloproteases ('zincins'), catalytic domain"/>
    <property type="match status" value="1"/>
</dbReference>
<evidence type="ECO:0000313" key="5">
    <source>
        <dbReference type="Proteomes" id="UP000821837"/>
    </source>
</evidence>
<dbReference type="EMBL" id="JABSTV010000434">
    <property type="protein sequence ID" value="KAH7986447.1"/>
    <property type="molecule type" value="Genomic_DNA"/>
</dbReference>
<gene>
    <name evidence="4" type="ORF">HPB52_024968</name>
</gene>
<organism evidence="4 5">
    <name type="scientific">Rhipicephalus sanguineus</name>
    <name type="common">Brown dog tick</name>
    <name type="synonym">Ixodes sanguineus</name>
    <dbReference type="NCBI Taxonomy" id="34632"/>
    <lineage>
        <taxon>Eukaryota</taxon>
        <taxon>Metazoa</taxon>
        <taxon>Ecdysozoa</taxon>
        <taxon>Arthropoda</taxon>
        <taxon>Chelicerata</taxon>
        <taxon>Arachnida</taxon>
        <taxon>Acari</taxon>
        <taxon>Parasitiformes</taxon>
        <taxon>Ixodida</taxon>
        <taxon>Ixodoidea</taxon>
        <taxon>Ixodidae</taxon>
        <taxon>Rhipicephalinae</taxon>
        <taxon>Rhipicephalus</taxon>
        <taxon>Rhipicephalus</taxon>
    </lineage>
</organism>
<dbReference type="Proteomes" id="UP000821837">
    <property type="component" value="Unassembled WGS sequence"/>
</dbReference>
<dbReference type="InterPro" id="IPR024079">
    <property type="entry name" value="MetalloPept_cat_dom_sf"/>
</dbReference>
<keyword evidence="5" id="KW-1185">Reference proteome</keyword>
<dbReference type="Gene3D" id="1.10.1380.10">
    <property type="entry name" value="Neutral endopeptidase , domain2"/>
    <property type="match status" value="1"/>
</dbReference>
<keyword evidence="2" id="KW-1133">Transmembrane helix</keyword>
<dbReference type="PANTHER" id="PTHR11733:SF241">
    <property type="entry name" value="GH26575P-RELATED"/>
    <property type="match status" value="1"/>
</dbReference>
<dbReference type="Pfam" id="PF05649">
    <property type="entry name" value="Peptidase_M13_N"/>
    <property type="match status" value="1"/>
</dbReference>